<evidence type="ECO:0000256" key="2">
    <source>
        <dbReference type="ARBA" id="ARBA00022475"/>
    </source>
</evidence>
<proteinExistence type="predicted"/>
<comment type="subcellular location">
    <subcellularLocation>
        <location evidence="1">Cell membrane</location>
        <topology evidence="1">Multi-pass membrane protein</topology>
    </subcellularLocation>
</comment>
<gene>
    <name evidence="14" type="ORF">ACFSJH_07140</name>
</gene>
<evidence type="ECO:0000259" key="13">
    <source>
        <dbReference type="PROSITE" id="PS50885"/>
    </source>
</evidence>
<evidence type="ECO:0000313" key="14">
    <source>
        <dbReference type="EMBL" id="MFD2115504.1"/>
    </source>
</evidence>
<sequence>MGIVKKQIIGYFFIIVLPVIAFGMWWYSTSYNTMVEQYVKSKQQIFEQSYDNLKVQLTQMESAYQLFQYNTNVNDYLSGLPRYEGDYVYDFLKYIRPIYILLYFGNPHIKEISLYSNQPSILQVPPEIMSEDEFADQKLLQQINSLKPASGLWQLNFHGDAWQSDLRFYQKLYNKNFDKQVGFMEIKSEHHIVTKFITELPIDQQAQAYLMSNNTIVLAKEQLRSIVEEENERTDRLLGSEEVFYTTSKMPPAFIHALYLSEIGLRLIIIDSGETVFSNIQKQTYTLLAVLVALLMMLSYVYYLSARSISRRITKLARHMKRVDSNNLRSFTSTVNEKDEIGYLTTSYNHMLARVDELINKVQRAEIMRKEAEYTALQAQIKPHFLYNTIETIRMLAQLDGNKQVAELSFVFSKFIRYSISRHQEYVKIADELQHIVHYLHIHQTRIGGRMSFQITNDERIETLHCPKFILQPIVENCIVHALAQTLAAVHIYITCTIEADYAIVSISDNGPGMTEARLAEVKMALTHSLLDKDATLSESVNPSSNSESNDTIGIGLTNVHERINMYFGQQSGIIIEQNKGQGTKVTLKMWMDSSK</sequence>
<keyword evidence="15" id="KW-1185">Reference proteome</keyword>
<evidence type="ECO:0000256" key="3">
    <source>
        <dbReference type="ARBA" id="ARBA00022553"/>
    </source>
</evidence>
<dbReference type="EC" id="2.7.13.3" evidence="14"/>
<keyword evidence="7 14" id="KW-0418">Kinase</keyword>
<dbReference type="Gene3D" id="3.30.565.10">
    <property type="entry name" value="Histidine kinase-like ATPase, C-terminal domain"/>
    <property type="match status" value="1"/>
</dbReference>
<dbReference type="InterPro" id="IPR003660">
    <property type="entry name" value="HAMP_dom"/>
</dbReference>
<dbReference type="InterPro" id="IPR036890">
    <property type="entry name" value="HATPase_C_sf"/>
</dbReference>
<keyword evidence="10" id="KW-0902">Two-component regulatory system</keyword>
<feature type="domain" description="HAMP" evidence="13">
    <location>
        <begin position="307"/>
        <end position="360"/>
    </location>
</feature>
<keyword evidence="5 12" id="KW-0812">Transmembrane</keyword>
<evidence type="ECO:0000256" key="4">
    <source>
        <dbReference type="ARBA" id="ARBA00022679"/>
    </source>
</evidence>
<evidence type="ECO:0000256" key="1">
    <source>
        <dbReference type="ARBA" id="ARBA00004651"/>
    </source>
</evidence>
<dbReference type="Pfam" id="PF02518">
    <property type="entry name" value="HATPase_c"/>
    <property type="match status" value="1"/>
</dbReference>
<evidence type="ECO:0000256" key="6">
    <source>
        <dbReference type="ARBA" id="ARBA00022741"/>
    </source>
</evidence>
<dbReference type="InterPro" id="IPR050640">
    <property type="entry name" value="Bact_2-comp_sensor_kinase"/>
</dbReference>
<dbReference type="Pfam" id="PF00672">
    <property type="entry name" value="HAMP"/>
    <property type="match status" value="1"/>
</dbReference>
<dbReference type="Proteomes" id="UP001597362">
    <property type="component" value="Unassembled WGS sequence"/>
</dbReference>
<dbReference type="PANTHER" id="PTHR34220:SF11">
    <property type="entry name" value="SENSOR PROTEIN KINASE HPTS"/>
    <property type="match status" value="1"/>
</dbReference>
<dbReference type="SUPFAM" id="SSF158472">
    <property type="entry name" value="HAMP domain-like"/>
    <property type="match status" value="1"/>
</dbReference>
<keyword evidence="6" id="KW-0547">Nucleotide-binding</keyword>
<comment type="caution">
    <text evidence="14">The sequence shown here is derived from an EMBL/GenBank/DDBJ whole genome shotgun (WGS) entry which is preliminary data.</text>
</comment>
<dbReference type="PROSITE" id="PS50885">
    <property type="entry name" value="HAMP"/>
    <property type="match status" value="1"/>
</dbReference>
<keyword evidence="2" id="KW-1003">Cell membrane</keyword>
<dbReference type="RefSeq" id="WP_377770731.1">
    <property type="nucleotide sequence ID" value="NZ_JBHUHO010000020.1"/>
</dbReference>
<reference evidence="15" key="1">
    <citation type="journal article" date="2019" name="Int. J. Syst. Evol. Microbiol.">
        <title>The Global Catalogue of Microorganisms (GCM) 10K type strain sequencing project: providing services to taxonomists for standard genome sequencing and annotation.</title>
        <authorList>
            <consortium name="The Broad Institute Genomics Platform"/>
            <consortium name="The Broad Institute Genome Sequencing Center for Infectious Disease"/>
            <person name="Wu L."/>
            <person name="Ma J."/>
        </authorList>
    </citation>
    <scope>NUCLEOTIDE SEQUENCE [LARGE SCALE GENOMIC DNA]</scope>
    <source>
        <strain evidence="15">GH52</strain>
    </source>
</reference>
<evidence type="ECO:0000256" key="12">
    <source>
        <dbReference type="SAM" id="Phobius"/>
    </source>
</evidence>
<keyword evidence="3" id="KW-0597">Phosphoprotein</keyword>
<keyword evidence="4 14" id="KW-0808">Transferase</keyword>
<accession>A0ABW4YJ89</accession>
<evidence type="ECO:0000256" key="9">
    <source>
        <dbReference type="ARBA" id="ARBA00022989"/>
    </source>
</evidence>
<feature type="transmembrane region" description="Helical" evidence="12">
    <location>
        <begin position="9"/>
        <end position="27"/>
    </location>
</feature>
<evidence type="ECO:0000256" key="8">
    <source>
        <dbReference type="ARBA" id="ARBA00022840"/>
    </source>
</evidence>
<name>A0ABW4YJ89_9BACL</name>
<dbReference type="SUPFAM" id="SSF55874">
    <property type="entry name" value="ATPase domain of HSP90 chaperone/DNA topoisomerase II/histidine kinase"/>
    <property type="match status" value="1"/>
</dbReference>
<evidence type="ECO:0000256" key="10">
    <source>
        <dbReference type="ARBA" id="ARBA00023012"/>
    </source>
</evidence>
<evidence type="ECO:0000256" key="7">
    <source>
        <dbReference type="ARBA" id="ARBA00022777"/>
    </source>
</evidence>
<dbReference type="EMBL" id="JBHUHO010000020">
    <property type="protein sequence ID" value="MFD2115504.1"/>
    <property type="molecule type" value="Genomic_DNA"/>
</dbReference>
<dbReference type="SMART" id="SM00304">
    <property type="entry name" value="HAMP"/>
    <property type="match status" value="1"/>
</dbReference>
<dbReference type="CDD" id="cd06225">
    <property type="entry name" value="HAMP"/>
    <property type="match status" value="1"/>
</dbReference>
<keyword evidence="8" id="KW-0067">ATP-binding</keyword>
<dbReference type="Pfam" id="PF06580">
    <property type="entry name" value="His_kinase"/>
    <property type="match status" value="1"/>
</dbReference>
<dbReference type="Gene3D" id="6.10.340.10">
    <property type="match status" value="1"/>
</dbReference>
<dbReference type="InterPro" id="IPR003594">
    <property type="entry name" value="HATPase_dom"/>
</dbReference>
<feature type="transmembrane region" description="Helical" evidence="12">
    <location>
        <begin position="285"/>
        <end position="305"/>
    </location>
</feature>
<dbReference type="PANTHER" id="PTHR34220">
    <property type="entry name" value="SENSOR HISTIDINE KINASE YPDA"/>
    <property type="match status" value="1"/>
</dbReference>
<evidence type="ECO:0000256" key="11">
    <source>
        <dbReference type="ARBA" id="ARBA00023136"/>
    </source>
</evidence>
<evidence type="ECO:0000313" key="15">
    <source>
        <dbReference type="Proteomes" id="UP001597362"/>
    </source>
</evidence>
<dbReference type="InterPro" id="IPR010559">
    <property type="entry name" value="Sig_transdc_His_kin_internal"/>
</dbReference>
<protein>
    <submittedName>
        <fullName evidence="14">Sensor histidine kinase</fullName>
        <ecNumber evidence="14">2.7.13.3</ecNumber>
    </submittedName>
</protein>
<dbReference type="GO" id="GO:0004673">
    <property type="term" value="F:protein histidine kinase activity"/>
    <property type="evidence" value="ECO:0007669"/>
    <property type="project" value="UniProtKB-EC"/>
</dbReference>
<keyword evidence="11 12" id="KW-0472">Membrane</keyword>
<evidence type="ECO:0000256" key="5">
    <source>
        <dbReference type="ARBA" id="ARBA00022692"/>
    </source>
</evidence>
<keyword evidence="9 12" id="KW-1133">Transmembrane helix</keyword>
<organism evidence="14 15">
    <name type="scientific">Paenibacillus yanchengensis</name>
    <dbReference type="NCBI Taxonomy" id="2035833"/>
    <lineage>
        <taxon>Bacteria</taxon>
        <taxon>Bacillati</taxon>
        <taxon>Bacillota</taxon>
        <taxon>Bacilli</taxon>
        <taxon>Bacillales</taxon>
        <taxon>Paenibacillaceae</taxon>
        <taxon>Paenibacillus</taxon>
    </lineage>
</organism>